<dbReference type="Proteomes" id="UP001354931">
    <property type="component" value="Unassembled WGS sequence"/>
</dbReference>
<sequence length="655" mass="70916">MNAAQAPSRSPHTIVVVGTGPRGISVLERLAVRLRESAEHDQRPVTIYAVDAVEVGAGRIWRTDQDSWFAMNTVIGQVTMFSGGPDGGRPRPGAGPSLGQWLHEYAPDRARPGDGHGPHDFASRLEYGRYLRFVYRTLTDELPPHIRLIPVCGGVTSVRPGQHGGYWVTVDGRRTLEADRVVLATGHPDVAPDGFDRAMSDFASLHPGVRYVPGNSAADMDLTDAAPAGTTVAVRGMGLSFYDVLMSLTVGRGGRFVRDEDRQLRYEPSGQEPTIVAGSRSGLPIPARGRNQKAPNYVHRGAFLTHDAVTAARQRRTRSGGSGQLDFQEDLLPLVVHEIRHVYYTGHMRARHGAQAAEKFAARYVAEVGAGGDGTEAVTEAGLTDVPELDLDRLARPFSGEHFGDVQEWRRRLTAVLRQDLDEAALGTVDGPLKAALDSLRDLRGVLRAAVDHGGLLPRSYDADFRRGYVPVNALLSAGPPMVRTEQLMALMECGIAEVAGPGTEFGTDTQAGRFTVHSPQVEGSRRWAEVLVDARIPAPDLTRDRSPLIRQLLSEGLVREFTNHDPTTGEEFATGGLDIEQDTFRVLDGQGKPHDGLLALGIPTEHVRWFTQIGNGRPGLNTEFRKAADAVAAELLPVPVADPVPAHPRVAARA</sequence>
<dbReference type="Pfam" id="PF13454">
    <property type="entry name" value="NAD_binding_9"/>
    <property type="match status" value="1"/>
</dbReference>
<keyword evidence="4" id="KW-1185">Reference proteome</keyword>
<organism evidence="3 4">
    <name type="scientific">Streptomyces endophyticus</name>
    <dbReference type="NCBI Taxonomy" id="714166"/>
    <lineage>
        <taxon>Bacteria</taxon>
        <taxon>Bacillati</taxon>
        <taxon>Actinomycetota</taxon>
        <taxon>Actinomycetes</taxon>
        <taxon>Kitasatosporales</taxon>
        <taxon>Streptomycetaceae</taxon>
        <taxon>Streptomyces</taxon>
    </lineage>
</organism>
<dbReference type="PANTHER" id="PTHR40254">
    <property type="entry name" value="BLR0577 PROTEIN"/>
    <property type="match status" value="1"/>
</dbReference>
<feature type="region of interest" description="Disordered" evidence="1">
    <location>
        <begin position="269"/>
        <end position="292"/>
    </location>
</feature>
<proteinExistence type="predicted"/>
<feature type="domain" description="FAD-dependent urate hydroxylase HpyO/Asp monooxygenase CreE-like FAD/NAD(P)-binding" evidence="2">
    <location>
        <begin position="15"/>
        <end position="187"/>
    </location>
</feature>
<reference evidence="3 4" key="1">
    <citation type="submission" date="2022-10" db="EMBL/GenBank/DDBJ databases">
        <authorList>
            <person name="Xie J."/>
            <person name="Shen N."/>
        </authorList>
    </citation>
    <scope>NUCLEOTIDE SEQUENCE [LARGE SCALE GENOMIC DNA]</scope>
    <source>
        <strain evidence="3 4">YIM65594</strain>
    </source>
</reference>
<evidence type="ECO:0000313" key="3">
    <source>
        <dbReference type="EMBL" id="MEB8340258.1"/>
    </source>
</evidence>
<dbReference type="EMBL" id="JAOZYC010000130">
    <property type="protein sequence ID" value="MEB8340258.1"/>
    <property type="molecule type" value="Genomic_DNA"/>
</dbReference>
<comment type="caution">
    <text evidence="3">The sequence shown here is derived from an EMBL/GenBank/DDBJ whole genome shotgun (WGS) entry which is preliminary data.</text>
</comment>
<dbReference type="InterPro" id="IPR052189">
    <property type="entry name" value="L-asp_N-monooxygenase_NS-form"/>
</dbReference>
<gene>
    <name evidence="3" type="ORF">OKJ99_22445</name>
</gene>
<dbReference type="RefSeq" id="WP_326019041.1">
    <property type="nucleotide sequence ID" value="NZ_JAOZYC010000130.1"/>
</dbReference>
<evidence type="ECO:0000256" key="1">
    <source>
        <dbReference type="SAM" id="MobiDB-lite"/>
    </source>
</evidence>
<dbReference type="InterPro" id="IPR038732">
    <property type="entry name" value="HpyO/CreE_NAD-binding"/>
</dbReference>
<name>A0ABU6F9U0_9ACTN</name>
<dbReference type="SUPFAM" id="SSF51905">
    <property type="entry name" value="FAD/NAD(P)-binding domain"/>
    <property type="match status" value="1"/>
</dbReference>
<protein>
    <submittedName>
        <fullName evidence="3">FAD/NAD(P)-binding protein</fullName>
    </submittedName>
</protein>
<dbReference type="PANTHER" id="PTHR40254:SF1">
    <property type="entry name" value="BLR0577 PROTEIN"/>
    <property type="match status" value="1"/>
</dbReference>
<evidence type="ECO:0000313" key="4">
    <source>
        <dbReference type="Proteomes" id="UP001354931"/>
    </source>
</evidence>
<accession>A0ABU6F9U0</accession>
<dbReference type="InterPro" id="IPR036188">
    <property type="entry name" value="FAD/NAD-bd_sf"/>
</dbReference>
<dbReference type="Gene3D" id="3.50.50.60">
    <property type="entry name" value="FAD/NAD(P)-binding domain"/>
    <property type="match status" value="1"/>
</dbReference>
<evidence type="ECO:0000259" key="2">
    <source>
        <dbReference type="Pfam" id="PF13454"/>
    </source>
</evidence>